<name>A0A382MG35_9ZZZZ</name>
<evidence type="ECO:0000256" key="2">
    <source>
        <dbReference type="ARBA" id="ARBA00022723"/>
    </source>
</evidence>
<evidence type="ECO:0000256" key="6">
    <source>
        <dbReference type="SAM" id="MobiDB-lite"/>
    </source>
</evidence>
<keyword evidence="7" id="KW-1133">Transmembrane helix</keyword>
<dbReference type="Gene3D" id="2.102.10.10">
    <property type="entry name" value="Rieske [2Fe-2S] iron-sulphur domain"/>
    <property type="match status" value="1"/>
</dbReference>
<dbReference type="PROSITE" id="PS51296">
    <property type="entry name" value="RIESKE"/>
    <property type="match status" value="1"/>
</dbReference>
<evidence type="ECO:0000256" key="4">
    <source>
        <dbReference type="ARBA" id="ARBA00023014"/>
    </source>
</evidence>
<keyword evidence="4" id="KW-0411">Iron-sulfur</keyword>
<dbReference type="EMBL" id="UINC01092811">
    <property type="protein sequence ID" value="SVC46717.1"/>
    <property type="molecule type" value="Genomic_DNA"/>
</dbReference>
<dbReference type="InterPro" id="IPR017941">
    <property type="entry name" value="Rieske_2Fe-2S"/>
</dbReference>
<dbReference type="SUPFAM" id="SSF50022">
    <property type="entry name" value="ISP domain"/>
    <property type="match status" value="1"/>
</dbReference>
<keyword evidence="1" id="KW-0001">2Fe-2S</keyword>
<reference evidence="9" key="1">
    <citation type="submission" date="2018-05" db="EMBL/GenBank/DDBJ databases">
        <authorList>
            <person name="Lanie J.A."/>
            <person name="Ng W.-L."/>
            <person name="Kazmierczak K.M."/>
            <person name="Andrzejewski T.M."/>
            <person name="Davidsen T.M."/>
            <person name="Wayne K.J."/>
            <person name="Tettelin H."/>
            <person name="Glass J.I."/>
            <person name="Rusch D."/>
            <person name="Podicherti R."/>
            <person name="Tsui H.-C.T."/>
            <person name="Winkler M.E."/>
        </authorList>
    </citation>
    <scope>NUCLEOTIDE SEQUENCE</scope>
</reference>
<keyword evidence="7" id="KW-0812">Transmembrane</keyword>
<evidence type="ECO:0000256" key="3">
    <source>
        <dbReference type="ARBA" id="ARBA00023004"/>
    </source>
</evidence>
<evidence type="ECO:0000313" key="9">
    <source>
        <dbReference type="EMBL" id="SVC46717.1"/>
    </source>
</evidence>
<feature type="region of interest" description="Disordered" evidence="6">
    <location>
        <begin position="1"/>
        <end position="38"/>
    </location>
</feature>
<feature type="transmembrane region" description="Helical" evidence="7">
    <location>
        <begin position="44"/>
        <end position="69"/>
    </location>
</feature>
<proteinExistence type="predicted"/>
<feature type="non-terminal residue" evidence="9">
    <location>
        <position position="1"/>
    </location>
</feature>
<accession>A0A382MG35</accession>
<dbReference type="GO" id="GO:0016020">
    <property type="term" value="C:membrane"/>
    <property type="evidence" value="ECO:0007669"/>
    <property type="project" value="InterPro"/>
</dbReference>
<dbReference type="Pfam" id="PF00355">
    <property type="entry name" value="Rieske"/>
    <property type="match status" value="1"/>
</dbReference>
<dbReference type="GO" id="GO:0046872">
    <property type="term" value="F:metal ion binding"/>
    <property type="evidence" value="ECO:0007669"/>
    <property type="project" value="UniProtKB-KW"/>
</dbReference>
<keyword evidence="3" id="KW-0408">Iron</keyword>
<protein>
    <recommendedName>
        <fullName evidence="8">Rieske domain-containing protein</fullName>
    </recommendedName>
</protein>
<evidence type="ECO:0000259" key="8">
    <source>
        <dbReference type="PROSITE" id="PS51296"/>
    </source>
</evidence>
<keyword evidence="7" id="KW-0472">Membrane</keyword>
<organism evidence="9">
    <name type="scientific">marine metagenome</name>
    <dbReference type="NCBI Taxonomy" id="408172"/>
    <lineage>
        <taxon>unclassified sequences</taxon>
        <taxon>metagenomes</taxon>
        <taxon>ecological metagenomes</taxon>
    </lineage>
</organism>
<feature type="domain" description="Rieske" evidence="8">
    <location>
        <begin position="96"/>
        <end position="192"/>
    </location>
</feature>
<keyword evidence="2" id="KW-0479">Metal-binding</keyword>
<gene>
    <name evidence="9" type="ORF">METZ01_LOCUS299571</name>
</gene>
<dbReference type="GO" id="GO:0051537">
    <property type="term" value="F:2 iron, 2 sulfur cluster binding"/>
    <property type="evidence" value="ECO:0007669"/>
    <property type="project" value="UniProtKB-KW"/>
</dbReference>
<sequence>VENQEENQVESFDSAAAESVGQAEEPVNPPEPGTPEPAGERRGFIKFLCAFIGTLISAVPFGAGVWSYFDPLAKRNKGGGDGFVMVTTLDAIPADGSPAKFSVVADKVDAWNRFSNVSIGAVYLRLVDGVPKALHTVCPHLGCFVDYRPGNKDFFCPCHNSNFKLDGSLAVGVSPRRMDPLDIQIRNKTEVWVKFQNFQPGHSDRVPV</sequence>
<dbReference type="InterPro" id="IPR005805">
    <property type="entry name" value="Rieske_Fe-S_prot_C"/>
</dbReference>
<evidence type="ECO:0000256" key="5">
    <source>
        <dbReference type="ARBA" id="ARBA00023157"/>
    </source>
</evidence>
<dbReference type="AlphaFoldDB" id="A0A382MG35"/>
<evidence type="ECO:0000256" key="7">
    <source>
        <dbReference type="SAM" id="Phobius"/>
    </source>
</evidence>
<keyword evidence="5" id="KW-1015">Disulfide bond</keyword>
<dbReference type="InterPro" id="IPR036922">
    <property type="entry name" value="Rieske_2Fe-2S_sf"/>
</dbReference>
<evidence type="ECO:0000256" key="1">
    <source>
        <dbReference type="ARBA" id="ARBA00022714"/>
    </source>
</evidence>
<dbReference type="PRINTS" id="PR00162">
    <property type="entry name" value="RIESKE"/>
</dbReference>